<dbReference type="AlphaFoldDB" id="A0A3P2ABD3"/>
<keyword evidence="10" id="KW-1185">Reference proteome</keyword>
<dbReference type="InterPro" id="IPR011990">
    <property type="entry name" value="TPR-like_helical_dom_sf"/>
</dbReference>
<feature type="chain" id="PRO_5018344736" description="Outer membrane protein assembly factor BamD" evidence="7">
    <location>
        <begin position="20"/>
        <end position="270"/>
    </location>
</feature>
<keyword evidence="4 6" id="KW-0998">Cell outer membrane</keyword>
<dbReference type="NCBIfam" id="TIGR03302">
    <property type="entry name" value="OM_YfiO"/>
    <property type="match status" value="1"/>
</dbReference>
<comment type="similarity">
    <text evidence="6">Belongs to the BamD family.</text>
</comment>
<evidence type="ECO:0000256" key="6">
    <source>
        <dbReference type="HAMAP-Rule" id="MF_00922"/>
    </source>
</evidence>
<dbReference type="OrthoDB" id="9779191at2"/>
<dbReference type="PANTHER" id="PTHR37423:SF1">
    <property type="entry name" value="OUTER MEMBRANE PROTEIN ASSEMBLY FACTOR BAMD"/>
    <property type="match status" value="1"/>
</dbReference>
<evidence type="ECO:0000259" key="8">
    <source>
        <dbReference type="Pfam" id="PF13525"/>
    </source>
</evidence>
<protein>
    <recommendedName>
        <fullName evidence="6">Outer membrane protein assembly factor BamD</fullName>
    </recommendedName>
</protein>
<gene>
    <name evidence="6" type="primary">bamD</name>
    <name evidence="9" type="ORF">EII21_00300</name>
</gene>
<evidence type="ECO:0000313" key="9">
    <source>
        <dbReference type="EMBL" id="RRD91510.1"/>
    </source>
</evidence>
<keyword evidence="2 6" id="KW-0472">Membrane</keyword>
<dbReference type="RefSeq" id="WP_124793714.1">
    <property type="nucleotide sequence ID" value="NZ_CAMIGD010000045.1"/>
</dbReference>
<evidence type="ECO:0000256" key="3">
    <source>
        <dbReference type="ARBA" id="ARBA00023139"/>
    </source>
</evidence>
<comment type="caution">
    <text evidence="9">The sequence shown here is derived from an EMBL/GenBank/DDBJ whole genome shotgun (WGS) entry which is preliminary data.</text>
</comment>
<comment type="subunit">
    <text evidence="6">Part of the Bam complex.</text>
</comment>
<evidence type="ECO:0000256" key="1">
    <source>
        <dbReference type="ARBA" id="ARBA00022729"/>
    </source>
</evidence>
<proteinExistence type="inferred from homology"/>
<dbReference type="InterPro" id="IPR017689">
    <property type="entry name" value="BamD"/>
</dbReference>
<dbReference type="Gene3D" id="1.25.40.10">
    <property type="entry name" value="Tetratricopeptide repeat domain"/>
    <property type="match status" value="1"/>
</dbReference>
<dbReference type="Proteomes" id="UP000269923">
    <property type="component" value="Unassembled WGS sequence"/>
</dbReference>
<evidence type="ECO:0000256" key="5">
    <source>
        <dbReference type="ARBA" id="ARBA00023288"/>
    </source>
</evidence>
<dbReference type="PANTHER" id="PTHR37423">
    <property type="entry name" value="SOLUBLE LYTIC MUREIN TRANSGLYCOSYLASE-RELATED"/>
    <property type="match status" value="1"/>
</dbReference>
<sequence length="270" mass="31156">MKKHLAVLVFGSLLLSACAGTSQSKIDKDARLTQDWTADSVYSEARKELDAGNYSRAVSLFEVLRSRQPEGRYVEQALMEEAYAHYKNEEPVKALAALARFERHFPASANMDYALYLRGLVQFAEDTSFLNKLSAQDWSDRDPEANRKAFQTFETLVKRFPNSKYADDARKRMKRLVEALGGHEIAIARYYAKRGAYLAANNRAQSILKQYQNTSYPEEALAIMIFTYNKMNKPQLADDSRRVLEKSFPQSAYLQKGWVADDMPWWRYWK</sequence>
<dbReference type="PROSITE" id="PS51257">
    <property type="entry name" value="PROKAR_LIPOPROTEIN"/>
    <property type="match status" value="1"/>
</dbReference>
<comment type="function">
    <text evidence="6">Part of the outer membrane protein assembly complex, which is involved in assembly and insertion of beta-barrel proteins into the outer membrane.</text>
</comment>
<accession>A0A3P2ABD3</accession>
<reference evidence="9 10" key="1">
    <citation type="submission" date="2018-11" db="EMBL/GenBank/DDBJ databases">
        <title>Genomes From Bacteria Associated with the Canine Oral Cavity: a Test Case for Automated Genome-Based Taxonomic Assignment.</title>
        <authorList>
            <person name="Coil D.A."/>
            <person name="Jospin G."/>
            <person name="Darling A.E."/>
            <person name="Wallis C."/>
            <person name="Davis I.J."/>
            <person name="Harris S."/>
            <person name="Eisen J.A."/>
            <person name="Holcombe L.J."/>
            <person name="O'Flynn C."/>
        </authorList>
    </citation>
    <scope>NUCLEOTIDE SEQUENCE [LARGE SCALE GENOMIC DNA]</scope>
    <source>
        <strain evidence="9 10">COT-280</strain>
    </source>
</reference>
<dbReference type="GO" id="GO:1990063">
    <property type="term" value="C:Bam protein complex"/>
    <property type="evidence" value="ECO:0007669"/>
    <property type="project" value="TreeGrafter"/>
</dbReference>
<keyword evidence="1 6" id="KW-0732">Signal</keyword>
<dbReference type="GO" id="GO:0043165">
    <property type="term" value="P:Gram-negative-bacterium-type cell outer membrane assembly"/>
    <property type="evidence" value="ECO:0007669"/>
    <property type="project" value="UniProtKB-UniRule"/>
</dbReference>
<dbReference type="GO" id="GO:0051205">
    <property type="term" value="P:protein insertion into membrane"/>
    <property type="evidence" value="ECO:0007669"/>
    <property type="project" value="UniProtKB-UniRule"/>
</dbReference>
<dbReference type="Pfam" id="PF13525">
    <property type="entry name" value="YfiO"/>
    <property type="match status" value="1"/>
</dbReference>
<feature type="signal peptide" evidence="7">
    <location>
        <begin position="1"/>
        <end position="19"/>
    </location>
</feature>
<keyword evidence="5 6" id="KW-0449">Lipoprotein</keyword>
<feature type="domain" description="Outer membrane lipoprotein BamD-like" evidence="8">
    <location>
        <begin position="37"/>
        <end position="240"/>
    </location>
</feature>
<evidence type="ECO:0000313" key="10">
    <source>
        <dbReference type="Proteomes" id="UP000269923"/>
    </source>
</evidence>
<dbReference type="InterPro" id="IPR039565">
    <property type="entry name" value="BamD-like"/>
</dbReference>
<evidence type="ECO:0000256" key="7">
    <source>
        <dbReference type="SAM" id="SignalP"/>
    </source>
</evidence>
<dbReference type="CDD" id="cd15830">
    <property type="entry name" value="BamD"/>
    <property type="match status" value="1"/>
</dbReference>
<keyword evidence="3 6" id="KW-0564">Palmitate</keyword>
<name>A0A3P2ABD3_9NEIS</name>
<dbReference type="HAMAP" id="MF_00922">
    <property type="entry name" value="OM_assembly_BamD"/>
    <property type="match status" value="1"/>
</dbReference>
<comment type="subcellular location">
    <subcellularLocation>
        <location evidence="6">Cell outer membrane</location>
        <topology evidence="6">Lipid-anchor</topology>
    </subcellularLocation>
</comment>
<evidence type="ECO:0000256" key="2">
    <source>
        <dbReference type="ARBA" id="ARBA00023136"/>
    </source>
</evidence>
<dbReference type="EMBL" id="RQYC01000001">
    <property type="protein sequence ID" value="RRD91510.1"/>
    <property type="molecule type" value="Genomic_DNA"/>
</dbReference>
<dbReference type="STRING" id="1121352.GCA_000620925_00608"/>
<organism evidence="9 10">
    <name type="scientific">Conchiformibius steedae</name>
    <dbReference type="NCBI Taxonomy" id="153493"/>
    <lineage>
        <taxon>Bacteria</taxon>
        <taxon>Pseudomonadati</taxon>
        <taxon>Pseudomonadota</taxon>
        <taxon>Betaproteobacteria</taxon>
        <taxon>Neisseriales</taxon>
        <taxon>Neisseriaceae</taxon>
        <taxon>Conchiformibius</taxon>
    </lineage>
</organism>
<evidence type="ECO:0000256" key="4">
    <source>
        <dbReference type="ARBA" id="ARBA00023237"/>
    </source>
</evidence>